<dbReference type="InterPro" id="IPR009081">
    <property type="entry name" value="PP-bd_ACP"/>
</dbReference>
<feature type="compositionally biased region" description="Polar residues" evidence="4">
    <location>
        <begin position="2280"/>
        <end position="2292"/>
    </location>
</feature>
<dbReference type="Gene3D" id="3.30.559.30">
    <property type="entry name" value="Nonribosomal peptide synthetase, condensation domain"/>
    <property type="match status" value="3"/>
</dbReference>
<keyword evidence="3" id="KW-0597">Phosphoprotein</keyword>
<protein>
    <submittedName>
        <fullName evidence="6">Non-ribosomal peptide synthetase</fullName>
    </submittedName>
</protein>
<dbReference type="InterPro" id="IPR036736">
    <property type="entry name" value="ACP-like_sf"/>
</dbReference>
<dbReference type="PROSITE" id="PS00455">
    <property type="entry name" value="AMP_BINDING"/>
    <property type="match status" value="3"/>
</dbReference>
<dbReference type="GO" id="GO:0008610">
    <property type="term" value="P:lipid biosynthetic process"/>
    <property type="evidence" value="ECO:0007669"/>
    <property type="project" value="UniProtKB-ARBA"/>
</dbReference>
<comment type="cofactor">
    <cofactor evidence="1">
        <name>pantetheine 4'-phosphate</name>
        <dbReference type="ChEBI" id="CHEBI:47942"/>
    </cofactor>
</comment>
<dbReference type="PANTHER" id="PTHR45527:SF1">
    <property type="entry name" value="FATTY ACID SYNTHASE"/>
    <property type="match status" value="1"/>
</dbReference>
<dbReference type="InterPro" id="IPR023213">
    <property type="entry name" value="CAT-like_dom_sf"/>
</dbReference>
<feature type="region of interest" description="Disordered" evidence="4">
    <location>
        <begin position="3220"/>
        <end position="3244"/>
    </location>
</feature>
<dbReference type="InterPro" id="IPR045851">
    <property type="entry name" value="AMP-bd_C_sf"/>
</dbReference>
<gene>
    <name evidence="6" type="ORF">GCM10011401_03320</name>
</gene>
<reference evidence="6" key="2">
    <citation type="submission" date="2020-09" db="EMBL/GenBank/DDBJ databases">
        <authorList>
            <person name="Sun Q."/>
            <person name="Zhou Y."/>
        </authorList>
    </citation>
    <scope>NUCLEOTIDE SEQUENCE</scope>
    <source>
        <strain evidence="6">CGMCC 1.15388</strain>
    </source>
</reference>
<feature type="region of interest" description="Disordered" evidence="4">
    <location>
        <begin position="2269"/>
        <end position="2298"/>
    </location>
</feature>
<dbReference type="Gene3D" id="3.30.300.30">
    <property type="match status" value="3"/>
</dbReference>
<dbReference type="InterPro" id="IPR025110">
    <property type="entry name" value="AMP-bd_C"/>
</dbReference>
<dbReference type="SUPFAM" id="SSF56801">
    <property type="entry name" value="Acetyl-CoA synthetase-like"/>
    <property type="match status" value="3"/>
</dbReference>
<dbReference type="InterPro" id="IPR001031">
    <property type="entry name" value="Thioesterase"/>
</dbReference>
<dbReference type="SMART" id="SM00824">
    <property type="entry name" value="PKS_TE"/>
    <property type="match status" value="1"/>
</dbReference>
<dbReference type="Pfam" id="PF13193">
    <property type="entry name" value="AMP-binding_C"/>
    <property type="match status" value="2"/>
</dbReference>
<dbReference type="GO" id="GO:0009366">
    <property type="term" value="C:enterobactin synthetase complex"/>
    <property type="evidence" value="ECO:0007669"/>
    <property type="project" value="TreeGrafter"/>
</dbReference>
<feature type="domain" description="Carrier" evidence="5">
    <location>
        <begin position="1002"/>
        <end position="1079"/>
    </location>
</feature>
<feature type="region of interest" description="Disordered" evidence="4">
    <location>
        <begin position="983"/>
        <end position="1006"/>
    </location>
</feature>
<sequence length="3579" mass="383011">MANPFLESSFPMETPRIEVTPAQRSIWYAQQVDPENATYQISQYLELDGPVDPRALSLAWTKTVRDIDSLSMRFHEDAEGPYATMHRPDPSAELLTVVNLSGITDREAARTQAREHIDREMTQARALDSADLCAAVLFQLPAGENWLFQRVHHIMLDGYSAVITLNYLARVYSALTARIPQGLVRGPVAKLLATLAARRDSPFPSHQDLIEDLHSYAASEQHTADEAFWKEQVQRESSVEGLEGTPRGPAREVVRVSLPLDPEQSKLLRGLGRDVPKTLVGIIGVYLARITGQDQVSVGLPVTARRGKVAKSTPSMLSNILPLHVSITPDASLTDVIGRAGDTVRDAVRHQRFRVETLPGASGMAGPSVNLLPVVADLTFGSTTGKVHILSTGPVHDLSFVISGVDSQAATPTLQLEGDAALHSDQTLREHGQRLRTLITSALTTEPDTAVGQLPLTAATETAALLDHGQGPDRSITAETALQAFTAARAAHPEARAVVAEDGVLSFQQLEADSTRLAHHLRHRGVGPGALVAVRIERSVNLPLLVLAVLKSGGAYVPLDPEYPIDRVQGMIEDSAPALLLTSRAQAESDRAAGADWELSTMAVDADTEQAWRRATDDPSTLPLVSQHDLAYVVFTSGSTGRPKGVGVERLALRNLFQEHRDELFDPTQARLGRRARVAHTAGLSFDAAWDPLLWLFAGHELHLISDEDRRDPQRLAQLLSERQIDSIETTPSFAEALLSTGLFDADAASAGRHHPSVIAVGGEEVGPDLWNHLAALDEVHAVNLYGPTETTVDSLVAPITSDTEPHIGGSVRNSRHYILDSALQPVPHRAVGELYLAGTNVARGYVGQPGMSSARFVADPFAADGSRMYRTGDVVRRRSDGSLRFMGRMDDQVKIRGYRVELSEIEAALRTQPGVGQAAALVHGDGSAARLTGYVAPAANAGNLSVLDGHAMRDQLRATLPDYMVPSVIMVLDGFPLTPNGKLDRKALPSPQATPAASSQRPRTAMQRRVAEAFAEVLNLDVEGVGIDEDFFAAGGHSLLATQLASILSSPAESHLNVRDVFERPTVAGLAERLQQGESAGGSARLQRMAHPETLPVSLTQRRLWFLNRLEPESAAYNIPVVLKLRGVIDTAALREAFADVAARHEPLRTVFPLHEGEPIQEVREGAAARPRFLAVSVPAERVDHVVAQEAERPFDITVETPLRGLLLSSSATDHTLVAVMHHIASDGWSLRPFATDLSRAYAARAAGQHPELGELTLEYSDFSLWQREHLGDPSDAGSEAHAQAEFWRRELDGAPAEIALPRNRARGVAPQDGPRNPTDPETGRSLQQDPAVGVGQLDAEISPDLHAQLRSLAAGHSASLFMVLQSALAVTLKQHGAGEDIVMGTPVAGRSDPQLDELVGFFVNTLVLRTRLHQDPALAEVLERVREANTHAYAHQELPFDAVVDAMNPPRTAQMHPIFQVMLTLQNTEPARVELDGVEITVPAQMTSAGVKTDLMLDVSAPAGDDGGLHLALAYDAALFSPESTQRILDTLLRGLHAMAQEPETRLSGLSAVDEETRSWLEEHGTAPALATSGTILDALGHTAAQHPESPALQDADHQLRFAELMDQVETIAANLRQAGVRRGAPVLLALPRSVDALSALLGILRAGAIAVPVDLSYPVGRIGQIATSAAPRAAILPEAADFQDLEEELLRQRPELLRLHAEDLKRPTSAATPPCPQPADAAYLVHTSGTTGTPKGVQVPHSALRNVLDHHQHQLIGPAQERSAPALPRMLHLSGLGFDAAWDPILWLVSGTTVSIPQEEQRVDAEAVLELLTGTDEPAPSTRSTDRTPATGIDVVETTPSYAQQLLSLGLPEALEAQDRDLTLALGGEAISGALWRAVADSPRLQGWNLYGPSEFTVDSVLAPITGDEPHIGRPINNLTARVLDSSMALVPPGVEGDLYLSGISEAHGYRGRPAETASAFVADPWSTGGRMYRTGDVVRRRPDGTLEFLRRDDDQVKIRGHRIEVAEVESVLSALEGVESAVVRVITPGGADTAQLAAWVVGSPSPEDLRSAASRLLPEYMIPTRILEIEEIPLTSHGKVDVTALPEPQVSAGARQPETKRERAVCDVMSEVLGMPSVGPHDDFFALGGHSLLAVSLIGRLEQQLGLSIPLRAVFEAGTPAQLLRMGTGTAAADAGTEAEHTSSTPAEPMDGSLQTWVQEHPRPDSLELPLTAGQSRLWFLNHLDPSSADYNVVLHVELQGALDTAAMGEAIDDLVARHEVLRTTFPAQRPAEPSASDTPSGSGTASTVEARPVQLVHEPRSGTLGDEPLDISAGFDLSKEKPLRAALVALEDQTSADGGTEEAEQTWRLELVLHHIATDGASLAPLVRDLAASYTARVCGGTALRRPLSVQFGDVARREAHLREWMQARGEEDPALLRWVDRLDAAPTELVLPKDGQRAHSASQPAGQLRFSIPAELAGKVTAAATAQSASSFHGWLAGLAGYLRRIGAGEDVVIGSPSAGRTDPDVEELIGFFVNTLPLRLDLSEESLSFADAVSLARQQTLAALEDEHVPFEQIVERVRPERRLGRHPLFQTMLSVEQPTELSLDLPNVTATPLDPGTTGSAKVDLSFTLRPRAGQDADVDGVLEFNAALFSERTAQALIQNWMQFLEDVGQAPDRPLLDAELAGTASDLTPWPAASQPEDRPATVLQSLAESVRRAPDATALVAAGASLSFRELETRTRTIAAGLAAHGVQPGDVVALCLPRSLDTVAALLGSWRAGAVAMPVDTTLPESRVAAMLTAAAPRLVLHGEEAAATGPLKSSSELARDAADQADLNGAELLGVASLFSPDAPVGDPAPGQDPRPDPARPEDAAYLVFTSGTTGTPKGVQVPHRALDHLLASHRATLMPAAQEQPKRLAHTTGVGFDAAMDPILWLAAGHQVHLIEDTTRRDPQALVGYFQEHRITAWETTPSYVSALTAHAGLGDRLDASSPEDPFVLLLGGEPVDPDLWGWLRERSTTTSWNLYGPTEVGVDSLIAQVSDDVRPDLGFPTTATAAYVLDERLRPVPDGSVGELWLAGAQLADGYRGRSAETASRFVADPFSAVGGRMYRTGDLVVVESGPEEQRPRVRSLGRADTQVKIRGYRVEPAEVESVLRGMSEISQAVVRPRALERGTELLAWVTLDAVGTLDASPTSAPQPEQSELPSALMPRLRSVLPGYMVPAAVSLLGEIPLTPNGKVDDRALPTPESSTAGLEGRAPRTPAEQAVADAFSEVLGAAEVTAEDSFFDLGGHSFLAQPVISAINTALSADLPVQAIFQAPTVQGLAALVESGAADVAESLRAVLPLRREGTGNPLFAVHPGSGLSWSFSSLVTHLDTARPILGLQMPGIAPDEPVPTEPATMQELIVQYVDVILSEQPEGPFHLVGWSFGGRLAHAIAAALQERGHEVGTLAVLDAYPVEESMAGITDEQSLWRAFLGAQGVPAPAQGRLSAGRARSLLREAGSPLASVPEETMRRSATRFRTIGTLFDRSPIPVYRGDLHLVQATTDVPADRPGPSAWTPHVTGEIIVEQAELPHERIVEPAGVHALAAVLPER</sequence>
<dbReference type="Pfam" id="PF00501">
    <property type="entry name" value="AMP-binding"/>
    <property type="match status" value="3"/>
</dbReference>
<feature type="region of interest" description="Disordered" evidence="4">
    <location>
        <begin position="2177"/>
        <end position="2196"/>
    </location>
</feature>
<feature type="domain" description="Carrier" evidence="5">
    <location>
        <begin position="2100"/>
        <end position="2175"/>
    </location>
</feature>
<dbReference type="SUPFAM" id="SSF52777">
    <property type="entry name" value="CoA-dependent acyltransferases"/>
    <property type="match status" value="6"/>
</dbReference>
<keyword evidence="7" id="KW-1185">Reference proteome</keyword>
<dbReference type="Proteomes" id="UP000633136">
    <property type="component" value="Unassembled WGS sequence"/>
</dbReference>
<dbReference type="InterPro" id="IPR006162">
    <property type="entry name" value="Ppantetheine_attach_site"/>
</dbReference>
<evidence type="ECO:0000256" key="1">
    <source>
        <dbReference type="ARBA" id="ARBA00001957"/>
    </source>
</evidence>
<dbReference type="SUPFAM" id="SSF47336">
    <property type="entry name" value="ACP-like"/>
    <property type="match status" value="3"/>
</dbReference>
<dbReference type="GO" id="GO:0047527">
    <property type="term" value="F:2,3-dihydroxybenzoate-serine ligase activity"/>
    <property type="evidence" value="ECO:0007669"/>
    <property type="project" value="TreeGrafter"/>
</dbReference>
<dbReference type="Gene3D" id="1.10.1200.10">
    <property type="entry name" value="ACP-like"/>
    <property type="match status" value="2"/>
</dbReference>
<evidence type="ECO:0000259" key="5">
    <source>
        <dbReference type="PROSITE" id="PS50075"/>
    </source>
</evidence>
<dbReference type="GO" id="GO:0031177">
    <property type="term" value="F:phosphopantetheine binding"/>
    <property type="evidence" value="ECO:0007669"/>
    <property type="project" value="InterPro"/>
</dbReference>
<dbReference type="SUPFAM" id="SSF53474">
    <property type="entry name" value="alpha/beta-Hydrolases"/>
    <property type="match status" value="1"/>
</dbReference>
<dbReference type="Pfam" id="PF00668">
    <property type="entry name" value="Condensation"/>
    <property type="match status" value="3"/>
</dbReference>
<feature type="compositionally biased region" description="Polar residues" evidence="4">
    <location>
        <begin position="992"/>
        <end position="1003"/>
    </location>
</feature>
<dbReference type="InterPro" id="IPR029058">
    <property type="entry name" value="AB_hydrolase_fold"/>
</dbReference>
<dbReference type="Gene3D" id="3.30.559.10">
    <property type="entry name" value="Chloramphenicol acetyltransferase-like domain"/>
    <property type="match status" value="3"/>
</dbReference>
<comment type="caution">
    <text evidence="6">The sequence shown here is derived from an EMBL/GenBank/DDBJ whole genome shotgun (WGS) entry which is preliminary data.</text>
</comment>
<dbReference type="CDD" id="cd05930">
    <property type="entry name" value="A_NRPS"/>
    <property type="match status" value="3"/>
</dbReference>
<dbReference type="InterPro" id="IPR020806">
    <property type="entry name" value="PKS_PP-bd"/>
</dbReference>
<dbReference type="InterPro" id="IPR020802">
    <property type="entry name" value="TesA-like"/>
</dbReference>
<evidence type="ECO:0000313" key="6">
    <source>
        <dbReference type="EMBL" id="GGE59806.1"/>
    </source>
</evidence>
<dbReference type="Gene3D" id="2.30.38.10">
    <property type="entry name" value="Luciferase, Domain 3"/>
    <property type="match status" value="1"/>
</dbReference>
<dbReference type="SMART" id="SM00823">
    <property type="entry name" value="PKS_PP"/>
    <property type="match status" value="3"/>
</dbReference>
<accession>A0A917ELY0</accession>
<evidence type="ECO:0000256" key="3">
    <source>
        <dbReference type="ARBA" id="ARBA00022553"/>
    </source>
</evidence>
<dbReference type="PROSITE" id="PS00012">
    <property type="entry name" value="PHOSPHOPANTETHEINE"/>
    <property type="match status" value="1"/>
</dbReference>
<dbReference type="Gene3D" id="3.40.50.1820">
    <property type="entry name" value="alpha/beta hydrolase"/>
    <property type="match status" value="1"/>
</dbReference>
<evidence type="ECO:0000256" key="2">
    <source>
        <dbReference type="ARBA" id="ARBA00022450"/>
    </source>
</evidence>
<feature type="region of interest" description="Disordered" evidence="4">
    <location>
        <begin position="2834"/>
        <end position="2855"/>
    </location>
</feature>
<feature type="domain" description="Carrier" evidence="5">
    <location>
        <begin position="3242"/>
        <end position="3317"/>
    </location>
</feature>
<proteinExistence type="predicted"/>
<dbReference type="PANTHER" id="PTHR45527">
    <property type="entry name" value="NONRIBOSOMAL PEPTIDE SYNTHETASE"/>
    <property type="match status" value="1"/>
</dbReference>
<dbReference type="Gene3D" id="3.40.50.12780">
    <property type="entry name" value="N-terminal domain of ligase-like"/>
    <property type="match status" value="2"/>
</dbReference>
<dbReference type="Gene3D" id="3.40.50.980">
    <property type="match status" value="2"/>
</dbReference>
<dbReference type="InterPro" id="IPR010071">
    <property type="entry name" value="AA_adenyl_dom"/>
</dbReference>
<dbReference type="InterPro" id="IPR000873">
    <property type="entry name" value="AMP-dep_synth/lig_dom"/>
</dbReference>
<dbReference type="InterPro" id="IPR020845">
    <property type="entry name" value="AMP-binding_CS"/>
</dbReference>
<reference evidence="6" key="1">
    <citation type="journal article" date="2014" name="Int. J. Syst. Evol. Microbiol.">
        <title>Complete genome sequence of Corynebacterium casei LMG S-19264T (=DSM 44701T), isolated from a smear-ripened cheese.</title>
        <authorList>
            <consortium name="US DOE Joint Genome Institute (JGI-PGF)"/>
            <person name="Walter F."/>
            <person name="Albersmeier A."/>
            <person name="Kalinowski J."/>
            <person name="Ruckert C."/>
        </authorList>
    </citation>
    <scope>NUCLEOTIDE SEQUENCE</scope>
    <source>
        <strain evidence="6">CGMCC 1.15388</strain>
    </source>
</reference>
<dbReference type="RefSeq" id="WP_188682245.1">
    <property type="nucleotide sequence ID" value="NZ_BMIS01000001.1"/>
</dbReference>
<dbReference type="GO" id="GO:0005829">
    <property type="term" value="C:cytosol"/>
    <property type="evidence" value="ECO:0007669"/>
    <property type="project" value="TreeGrafter"/>
</dbReference>
<evidence type="ECO:0000313" key="7">
    <source>
        <dbReference type="Proteomes" id="UP000633136"/>
    </source>
</evidence>
<dbReference type="FunFam" id="3.30.300.30:FF:000010">
    <property type="entry name" value="Enterobactin synthetase component F"/>
    <property type="match status" value="1"/>
</dbReference>
<dbReference type="GO" id="GO:0043041">
    <property type="term" value="P:amino acid activation for nonribosomal peptide biosynthetic process"/>
    <property type="evidence" value="ECO:0007669"/>
    <property type="project" value="TreeGrafter"/>
</dbReference>
<dbReference type="GO" id="GO:0009239">
    <property type="term" value="P:enterobactin biosynthetic process"/>
    <property type="evidence" value="ECO:0007669"/>
    <property type="project" value="TreeGrafter"/>
</dbReference>
<dbReference type="InterPro" id="IPR042099">
    <property type="entry name" value="ANL_N_sf"/>
</dbReference>
<dbReference type="FunFam" id="3.40.50.980:FF:000001">
    <property type="entry name" value="Non-ribosomal peptide synthetase"/>
    <property type="match status" value="1"/>
</dbReference>
<dbReference type="NCBIfam" id="TIGR01733">
    <property type="entry name" value="AA-adenyl-dom"/>
    <property type="match status" value="1"/>
</dbReference>
<dbReference type="PROSITE" id="PS50075">
    <property type="entry name" value="CARRIER"/>
    <property type="match status" value="3"/>
</dbReference>
<dbReference type="Pfam" id="PF00975">
    <property type="entry name" value="Thioesterase"/>
    <property type="match status" value="1"/>
</dbReference>
<dbReference type="CDD" id="cd19540">
    <property type="entry name" value="LCL_NRPS-like"/>
    <property type="match status" value="1"/>
</dbReference>
<dbReference type="NCBIfam" id="NF003417">
    <property type="entry name" value="PRK04813.1"/>
    <property type="match status" value="3"/>
</dbReference>
<name>A0A917ELY0_9MICC</name>
<organism evidence="6 7">
    <name type="scientific">Nesterenkonia cremea</name>
    <dbReference type="NCBI Taxonomy" id="1882340"/>
    <lineage>
        <taxon>Bacteria</taxon>
        <taxon>Bacillati</taxon>
        <taxon>Actinomycetota</taxon>
        <taxon>Actinomycetes</taxon>
        <taxon>Micrococcales</taxon>
        <taxon>Micrococcaceae</taxon>
        <taxon>Nesterenkonia</taxon>
    </lineage>
</organism>
<evidence type="ECO:0000256" key="4">
    <source>
        <dbReference type="SAM" id="MobiDB-lite"/>
    </source>
</evidence>
<feature type="region of interest" description="Disordered" evidence="4">
    <location>
        <begin position="1300"/>
        <end position="1332"/>
    </location>
</feature>
<keyword evidence="2" id="KW-0596">Phosphopantetheine</keyword>
<dbReference type="Pfam" id="PF00550">
    <property type="entry name" value="PP-binding"/>
    <property type="match status" value="3"/>
</dbReference>
<dbReference type="EMBL" id="BMIS01000001">
    <property type="protein sequence ID" value="GGE59806.1"/>
    <property type="molecule type" value="Genomic_DNA"/>
</dbReference>
<dbReference type="InterPro" id="IPR001242">
    <property type="entry name" value="Condensation_dom"/>
</dbReference>